<reference evidence="1 2" key="2">
    <citation type="journal article" date="2022" name="Mol. Ecol. Resour.">
        <title>The genomes of chicory, endive, great burdock and yacon provide insights into Asteraceae paleo-polyploidization history and plant inulin production.</title>
        <authorList>
            <person name="Fan W."/>
            <person name="Wang S."/>
            <person name="Wang H."/>
            <person name="Wang A."/>
            <person name="Jiang F."/>
            <person name="Liu H."/>
            <person name="Zhao H."/>
            <person name="Xu D."/>
            <person name="Zhang Y."/>
        </authorList>
    </citation>
    <scope>NUCLEOTIDE SEQUENCE [LARGE SCALE GENOMIC DNA]</scope>
    <source>
        <strain evidence="2">cv. Punajuju</strain>
        <tissue evidence="1">Leaves</tissue>
    </source>
</reference>
<proteinExistence type="predicted"/>
<dbReference type="Proteomes" id="UP001055811">
    <property type="component" value="Linkage Group LG09"/>
</dbReference>
<keyword evidence="2" id="KW-1185">Reference proteome</keyword>
<accession>A0ACB8Z0T2</accession>
<sequence length="94" mass="9773">MAVIAHVVDLEGGAAEQVALLDRIYGKVMSLAGGGEMVQPRWCLVERLGWLKAGVGGCASMPIHTDVERVSVVVVLVYGGDDGSLYGGGGGMQW</sequence>
<dbReference type="EMBL" id="CM042017">
    <property type="protein sequence ID" value="KAI3691340.1"/>
    <property type="molecule type" value="Genomic_DNA"/>
</dbReference>
<evidence type="ECO:0000313" key="2">
    <source>
        <dbReference type="Proteomes" id="UP001055811"/>
    </source>
</evidence>
<protein>
    <submittedName>
        <fullName evidence="1">Uncharacterized protein</fullName>
    </submittedName>
</protein>
<comment type="caution">
    <text evidence="1">The sequence shown here is derived from an EMBL/GenBank/DDBJ whole genome shotgun (WGS) entry which is preliminary data.</text>
</comment>
<evidence type="ECO:0000313" key="1">
    <source>
        <dbReference type="EMBL" id="KAI3691340.1"/>
    </source>
</evidence>
<gene>
    <name evidence="1" type="ORF">L2E82_49675</name>
</gene>
<organism evidence="1 2">
    <name type="scientific">Cichorium intybus</name>
    <name type="common">Chicory</name>
    <dbReference type="NCBI Taxonomy" id="13427"/>
    <lineage>
        <taxon>Eukaryota</taxon>
        <taxon>Viridiplantae</taxon>
        <taxon>Streptophyta</taxon>
        <taxon>Embryophyta</taxon>
        <taxon>Tracheophyta</taxon>
        <taxon>Spermatophyta</taxon>
        <taxon>Magnoliopsida</taxon>
        <taxon>eudicotyledons</taxon>
        <taxon>Gunneridae</taxon>
        <taxon>Pentapetalae</taxon>
        <taxon>asterids</taxon>
        <taxon>campanulids</taxon>
        <taxon>Asterales</taxon>
        <taxon>Asteraceae</taxon>
        <taxon>Cichorioideae</taxon>
        <taxon>Cichorieae</taxon>
        <taxon>Cichoriinae</taxon>
        <taxon>Cichorium</taxon>
    </lineage>
</organism>
<reference evidence="2" key="1">
    <citation type="journal article" date="2022" name="Mol. Ecol. Resour.">
        <title>The genomes of chicory, endive, great burdock and yacon provide insights into Asteraceae palaeo-polyploidization history and plant inulin production.</title>
        <authorList>
            <person name="Fan W."/>
            <person name="Wang S."/>
            <person name="Wang H."/>
            <person name="Wang A."/>
            <person name="Jiang F."/>
            <person name="Liu H."/>
            <person name="Zhao H."/>
            <person name="Xu D."/>
            <person name="Zhang Y."/>
        </authorList>
    </citation>
    <scope>NUCLEOTIDE SEQUENCE [LARGE SCALE GENOMIC DNA]</scope>
    <source>
        <strain evidence="2">cv. Punajuju</strain>
    </source>
</reference>
<name>A0ACB8Z0T2_CICIN</name>